<name>A0A1X6ZN05_9RHOB</name>
<sequence length="172" mass="19988">MVQNDYDTFRKIDPAAVTRCHIRLEKNGDLRATVWLKAKSGLPFQFSSRHLVADFHAVEMLKDLRARYYCSRKSLWRLLDQLGLDPWERAIKDYKSDIPLAQVAKRHGLKKTTLSNGLKHREVPIRIGRPPIQFDSIEVQKALQDCPSVKELSRRLGSSWDKAKEQWKSFEG</sequence>
<dbReference type="Gene3D" id="1.10.10.60">
    <property type="entry name" value="Homeodomain-like"/>
    <property type="match status" value="1"/>
</dbReference>
<protein>
    <submittedName>
        <fullName evidence="1">Uncharacterized protein</fullName>
    </submittedName>
</protein>
<dbReference type="RefSeq" id="WP_143534905.1">
    <property type="nucleotide sequence ID" value="NZ_FWFP01000007.1"/>
</dbReference>
<organism evidence="1 2">
    <name type="scientific">Ruegeria meonggei</name>
    <dbReference type="NCBI Taxonomy" id="1446476"/>
    <lineage>
        <taxon>Bacteria</taxon>
        <taxon>Pseudomonadati</taxon>
        <taxon>Pseudomonadota</taxon>
        <taxon>Alphaproteobacteria</taxon>
        <taxon>Rhodobacterales</taxon>
        <taxon>Roseobacteraceae</taxon>
        <taxon>Ruegeria</taxon>
    </lineage>
</organism>
<evidence type="ECO:0000313" key="2">
    <source>
        <dbReference type="Proteomes" id="UP000193778"/>
    </source>
</evidence>
<accession>A0A1X6ZN05</accession>
<gene>
    <name evidence="1" type="ORF">RUM8411_02734</name>
</gene>
<proteinExistence type="predicted"/>
<evidence type="ECO:0000313" key="1">
    <source>
        <dbReference type="EMBL" id="SLN56053.1"/>
    </source>
</evidence>
<keyword evidence="2" id="KW-1185">Reference proteome</keyword>
<dbReference type="AlphaFoldDB" id="A0A1X6ZN05"/>
<dbReference type="Proteomes" id="UP000193778">
    <property type="component" value="Unassembled WGS sequence"/>
</dbReference>
<dbReference type="OrthoDB" id="9850653at2"/>
<reference evidence="2" key="1">
    <citation type="submission" date="2017-03" db="EMBL/GenBank/DDBJ databases">
        <authorList>
            <person name="Rodrigo-Torres L."/>
            <person name="Arahal R.D."/>
            <person name="Lucena T."/>
        </authorList>
    </citation>
    <scope>NUCLEOTIDE SEQUENCE [LARGE SCALE GENOMIC DNA]</scope>
    <source>
        <strain evidence="2">CECT 8411</strain>
    </source>
</reference>
<dbReference type="EMBL" id="FWFP01000007">
    <property type="protein sequence ID" value="SLN56053.1"/>
    <property type="molecule type" value="Genomic_DNA"/>
</dbReference>